<reference evidence="7" key="1">
    <citation type="submission" date="2021-03" db="EMBL/GenBank/DDBJ databases">
        <authorList>
            <person name="Palmer J.M."/>
        </authorList>
    </citation>
    <scope>NUCLEOTIDE SEQUENCE</scope>
    <source>
        <strain evidence="7">ARV_011</strain>
    </source>
</reference>
<keyword evidence="8" id="KW-1185">Reference proteome</keyword>
<dbReference type="GeneID" id="66113515"/>
<sequence>MITIDLTDLESTIESEKSIKLNEAIKQIFKSKRSTIITGAGISCNAGIPDFRSSDGLYNLVKQKYPSKSITKGQDLFDISLFRDEISLALFCQFMESLYLSSLLAHPTETHKFIKTLKEKNKLLRCYTQNIDSIEKLLHLNVGIDLQDITEKHFTKGWKSLDVVQLHGNLHKLSCTQCYSSFDWNVKYQKQLGAGSNPQCNACLDKYQERLYLGKRLTGNIGMLRPDIVLYGEHHPQSELILQGLNLDLRLKPDLLLIMGTSLKVDGVKKLVKSLSHSIHQRGGKVIFVNKTPLAKATWDSHIDYEILSDCDDFVRILKRDIPDLFLTQEQLDSKKLKNNQKSADYIKLEPECLRIKSEGIKSESLAPEALTPPSTPSKKNLISQQSYIKLLKPSLNRKATKKLKFELPSPFASFTEDTESTGPSEASSPDTTVVKLEPEQPCYVIKKEETTSFESRKRSLELTCAFESKRRIRIHS</sequence>
<dbReference type="GO" id="GO:0005634">
    <property type="term" value="C:nucleus"/>
    <property type="evidence" value="ECO:0007669"/>
    <property type="project" value="TreeGrafter"/>
</dbReference>
<comment type="caution">
    <text evidence="7">The sequence shown here is derived from an EMBL/GenBank/DDBJ whole genome shotgun (WGS) entry which is preliminary data.</text>
</comment>
<feature type="compositionally biased region" description="Polar residues" evidence="5">
    <location>
        <begin position="421"/>
        <end position="432"/>
    </location>
</feature>
<dbReference type="SUPFAM" id="SSF52467">
    <property type="entry name" value="DHS-like NAD/FAD-binding domain"/>
    <property type="match status" value="1"/>
</dbReference>
<dbReference type="GO" id="GO:0017136">
    <property type="term" value="F:histone deacetylase activity, NAD-dependent"/>
    <property type="evidence" value="ECO:0007669"/>
    <property type="project" value="TreeGrafter"/>
</dbReference>
<feature type="region of interest" description="Disordered" evidence="5">
    <location>
        <begin position="415"/>
        <end position="434"/>
    </location>
</feature>
<name>A0A9P8ALI6_9ASCO</name>
<dbReference type="EMBL" id="JAHMUF010000001">
    <property type="protein sequence ID" value="KAG7196129.1"/>
    <property type="molecule type" value="Genomic_DNA"/>
</dbReference>
<dbReference type="InterPro" id="IPR003000">
    <property type="entry name" value="Sirtuin"/>
</dbReference>
<comment type="similarity">
    <text evidence="1">Belongs to the sirtuin family. Class I subfamily.</text>
</comment>
<accession>A0A9P8ALI6</accession>
<feature type="binding site" evidence="4">
    <location>
        <position position="175"/>
    </location>
    <ligand>
        <name>Zn(2+)</name>
        <dbReference type="ChEBI" id="CHEBI:29105"/>
    </ligand>
</feature>
<feature type="domain" description="Deacetylase sirtuin-type" evidence="6">
    <location>
        <begin position="14"/>
        <end position="335"/>
    </location>
</feature>
<dbReference type="Proteomes" id="UP000790833">
    <property type="component" value="Unassembled WGS sequence"/>
</dbReference>
<protein>
    <submittedName>
        <fullName evidence="7">NAD-dependent deacetylase hst3</fullName>
    </submittedName>
</protein>
<evidence type="ECO:0000259" key="6">
    <source>
        <dbReference type="PROSITE" id="PS50305"/>
    </source>
</evidence>
<feature type="binding site" evidence="4">
    <location>
        <position position="203"/>
    </location>
    <ligand>
        <name>Zn(2+)</name>
        <dbReference type="ChEBI" id="CHEBI:29105"/>
    </ligand>
</feature>
<dbReference type="Pfam" id="PF02146">
    <property type="entry name" value="SIR2"/>
    <property type="match status" value="1"/>
</dbReference>
<dbReference type="Gene3D" id="3.40.50.1220">
    <property type="entry name" value="TPP-binding domain"/>
    <property type="match status" value="1"/>
</dbReference>
<organism evidence="7 8">
    <name type="scientific">Scheffersomyces spartinae</name>
    <dbReference type="NCBI Taxonomy" id="45513"/>
    <lineage>
        <taxon>Eukaryota</taxon>
        <taxon>Fungi</taxon>
        <taxon>Dikarya</taxon>
        <taxon>Ascomycota</taxon>
        <taxon>Saccharomycotina</taxon>
        <taxon>Pichiomycetes</taxon>
        <taxon>Debaryomycetaceae</taxon>
        <taxon>Scheffersomyces</taxon>
    </lineage>
</organism>
<evidence type="ECO:0000313" key="7">
    <source>
        <dbReference type="EMBL" id="KAG7196129.1"/>
    </source>
</evidence>
<dbReference type="PANTHER" id="PTHR11085:SF8">
    <property type="entry name" value="NAD-DEPENDENT HISTONE DEACETYLASE HST3"/>
    <property type="match status" value="1"/>
</dbReference>
<evidence type="ECO:0000256" key="2">
    <source>
        <dbReference type="ARBA" id="ARBA00022679"/>
    </source>
</evidence>
<evidence type="ECO:0000256" key="3">
    <source>
        <dbReference type="ARBA" id="ARBA00023027"/>
    </source>
</evidence>
<proteinExistence type="inferred from homology"/>
<dbReference type="InterPro" id="IPR026590">
    <property type="entry name" value="Ssirtuin_cat_dom"/>
</dbReference>
<dbReference type="Gene3D" id="3.30.1600.10">
    <property type="entry name" value="SIR2/SIRT2 'Small Domain"/>
    <property type="match status" value="1"/>
</dbReference>
<keyword evidence="4" id="KW-0862">Zinc</keyword>
<dbReference type="InterPro" id="IPR050134">
    <property type="entry name" value="NAD-dep_sirtuin_deacylases"/>
</dbReference>
<dbReference type="RefSeq" id="XP_043051674.1">
    <property type="nucleotide sequence ID" value="XM_043190997.1"/>
</dbReference>
<dbReference type="PROSITE" id="PS50305">
    <property type="entry name" value="SIRTUIN"/>
    <property type="match status" value="1"/>
</dbReference>
<keyword evidence="3" id="KW-0520">NAD</keyword>
<feature type="active site" description="Proton acceptor" evidence="4">
    <location>
        <position position="167"/>
    </location>
</feature>
<evidence type="ECO:0000256" key="5">
    <source>
        <dbReference type="SAM" id="MobiDB-lite"/>
    </source>
</evidence>
<feature type="binding site" evidence="4">
    <location>
        <position position="200"/>
    </location>
    <ligand>
        <name>Zn(2+)</name>
        <dbReference type="ChEBI" id="CHEBI:29105"/>
    </ligand>
</feature>
<evidence type="ECO:0000313" key="8">
    <source>
        <dbReference type="Proteomes" id="UP000790833"/>
    </source>
</evidence>
<keyword evidence="2" id="KW-0808">Transferase</keyword>
<evidence type="ECO:0000256" key="1">
    <source>
        <dbReference type="ARBA" id="ARBA00006924"/>
    </source>
</evidence>
<dbReference type="PANTHER" id="PTHR11085">
    <property type="entry name" value="NAD-DEPENDENT PROTEIN DEACYLASE SIRTUIN-5, MITOCHONDRIAL-RELATED"/>
    <property type="match status" value="1"/>
</dbReference>
<keyword evidence="4" id="KW-0479">Metal-binding</keyword>
<dbReference type="GO" id="GO:0070403">
    <property type="term" value="F:NAD+ binding"/>
    <property type="evidence" value="ECO:0007669"/>
    <property type="project" value="InterPro"/>
</dbReference>
<feature type="binding site" evidence="4">
    <location>
        <position position="178"/>
    </location>
    <ligand>
        <name>Zn(2+)</name>
        <dbReference type="ChEBI" id="CHEBI:29105"/>
    </ligand>
</feature>
<dbReference type="InterPro" id="IPR026591">
    <property type="entry name" value="Sirtuin_cat_small_dom_sf"/>
</dbReference>
<evidence type="ECO:0000256" key="4">
    <source>
        <dbReference type="PROSITE-ProRule" id="PRU00236"/>
    </source>
</evidence>
<gene>
    <name evidence="7" type="primary">HST3</name>
    <name evidence="7" type="ORF">KQ657_000141</name>
</gene>
<dbReference type="InterPro" id="IPR029035">
    <property type="entry name" value="DHS-like_NAD/FAD-binding_dom"/>
</dbReference>
<dbReference type="OrthoDB" id="2919105at2759"/>
<dbReference type="GO" id="GO:0046872">
    <property type="term" value="F:metal ion binding"/>
    <property type="evidence" value="ECO:0007669"/>
    <property type="project" value="UniProtKB-KW"/>
</dbReference>
<dbReference type="AlphaFoldDB" id="A0A9P8ALI6"/>